<evidence type="ECO:0000256" key="1">
    <source>
        <dbReference type="SAM" id="Coils"/>
    </source>
</evidence>
<keyword evidence="4" id="KW-1185">Reference proteome</keyword>
<evidence type="ECO:0000256" key="2">
    <source>
        <dbReference type="SAM" id="MobiDB-lite"/>
    </source>
</evidence>
<evidence type="ECO:0000313" key="4">
    <source>
        <dbReference type="Proteomes" id="UP000603453"/>
    </source>
</evidence>
<feature type="compositionally biased region" description="Low complexity" evidence="2">
    <location>
        <begin position="512"/>
        <end position="521"/>
    </location>
</feature>
<feature type="region of interest" description="Disordered" evidence="2">
    <location>
        <begin position="484"/>
        <end position="552"/>
    </location>
</feature>
<dbReference type="Proteomes" id="UP000603453">
    <property type="component" value="Unassembled WGS sequence"/>
</dbReference>
<name>A0A8H7QTJ6_9FUNG</name>
<dbReference type="AlphaFoldDB" id="A0A8H7QTJ6"/>
<feature type="coiled-coil region" evidence="1">
    <location>
        <begin position="25"/>
        <end position="71"/>
    </location>
</feature>
<reference evidence="3" key="1">
    <citation type="submission" date="2020-12" db="EMBL/GenBank/DDBJ databases">
        <title>Metabolic potential, ecology and presence of endohyphal bacteria is reflected in genomic diversity of Mucoromycotina.</title>
        <authorList>
            <person name="Muszewska A."/>
            <person name="Okrasinska A."/>
            <person name="Steczkiewicz K."/>
            <person name="Drgas O."/>
            <person name="Orlowska M."/>
            <person name="Perlinska-Lenart U."/>
            <person name="Aleksandrzak-Piekarczyk T."/>
            <person name="Szatraj K."/>
            <person name="Zielenkiewicz U."/>
            <person name="Pilsyk S."/>
            <person name="Malc E."/>
            <person name="Mieczkowski P."/>
            <person name="Kruszewska J.S."/>
            <person name="Biernat P."/>
            <person name="Pawlowska J."/>
        </authorList>
    </citation>
    <scope>NUCLEOTIDE SEQUENCE</scope>
    <source>
        <strain evidence="3">WA0000017839</strain>
    </source>
</reference>
<proteinExistence type="predicted"/>
<accession>A0A8H7QTJ6</accession>
<evidence type="ECO:0000313" key="3">
    <source>
        <dbReference type="EMBL" id="KAG2198476.1"/>
    </source>
</evidence>
<comment type="caution">
    <text evidence="3">The sequence shown here is derived from an EMBL/GenBank/DDBJ whole genome shotgun (WGS) entry which is preliminary data.</text>
</comment>
<keyword evidence="1" id="KW-0175">Coiled coil</keyword>
<sequence>MKDSKQSNEAIEKATLSTIQAFEMLKELQTDLKQKTRRVNAIKAKAKASQKKAVKTQKKFEEDALKFLKEQKEFQLKIKELEHGNELLKSKNEIIATQLATHQKRLCEMDQLKKECLELKKDNKVFPKQLAEFRLKIKELNQQIANRCLDLKAALKEKDDLVVTHRLEIEKKDDIIKTQQLVSESKDELIAKQKQGLETEIKRKDAFLANQRLEFEAEIKRKDELIAKQLLEIDLKNVECLKFKKMSKKYNKALNTVSPQVVNNVQFVKKFPILESRCNSLLEKLDQTEKERDMLLLKLNPVRANSCTGSSYKDKLARRDALMINQLSSSNQARHQLPQFVARQASYVPPLSTLNYQSQKAPPTYISHGIISQATPQVPPSHQAHIYTSQPTPNQTLTGASLAHNPGSLPVYARNTIPISRSSASISHVSGLLPKPTSCTPTPVSNTPLRNTSPIPLKNILTSNMVPTFKPVVPVKHNIPLSDDPTPLTITPSTLSNTPTTLASMPSTPRITSPTPESFESTTHEDTAKITTENPSSSNRKRSLLNRSVRSAPELRLLAPASDKIILRDRIGLAERKKQKIES</sequence>
<gene>
    <name evidence="3" type="ORF">INT47_004463</name>
</gene>
<dbReference type="EMBL" id="JAEPRD010000110">
    <property type="protein sequence ID" value="KAG2198476.1"/>
    <property type="molecule type" value="Genomic_DNA"/>
</dbReference>
<feature type="compositionally biased region" description="Low complexity" evidence="2">
    <location>
        <begin position="484"/>
        <end position="504"/>
    </location>
</feature>
<organism evidence="3 4">
    <name type="scientific">Mucor saturninus</name>
    <dbReference type="NCBI Taxonomy" id="64648"/>
    <lineage>
        <taxon>Eukaryota</taxon>
        <taxon>Fungi</taxon>
        <taxon>Fungi incertae sedis</taxon>
        <taxon>Mucoromycota</taxon>
        <taxon>Mucoromycotina</taxon>
        <taxon>Mucoromycetes</taxon>
        <taxon>Mucorales</taxon>
        <taxon>Mucorineae</taxon>
        <taxon>Mucoraceae</taxon>
        <taxon>Mucor</taxon>
    </lineage>
</organism>
<protein>
    <submittedName>
        <fullName evidence="3">Uncharacterized protein</fullName>
    </submittedName>
</protein>